<keyword evidence="3" id="KW-1185">Reference proteome</keyword>
<organism evidence="2 3">
    <name type="scientific">Mycena albidolilacea</name>
    <dbReference type="NCBI Taxonomy" id="1033008"/>
    <lineage>
        <taxon>Eukaryota</taxon>
        <taxon>Fungi</taxon>
        <taxon>Dikarya</taxon>
        <taxon>Basidiomycota</taxon>
        <taxon>Agaricomycotina</taxon>
        <taxon>Agaricomycetes</taxon>
        <taxon>Agaricomycetidae</taxon>
        <taxon>Agaricales</taxon>
        <taxon>Marasmiineae</taxon>
        <taxon>Mycenaceae</taxon>
        <taxon>Mycena</taxon>
    </lineage>
</organism>
<reference evidence="2" key="1">
    <citation type="submission" date="2023-03" db="EMBL/GenBank/DDBJ databases">
        <title>Massive genome expansion in bonnet fungi (Mycena s.s.) driven by repeated elements and novel gene families across ecological guilds.</title>
        <authorList>
            <consortium name="Lawrence Berkeley National Laboratory"/>
            <person name="Harder C.B."/>
            <person name="Miyauchi S."/>
            <person name="Viragh M."/>
            <person name="Kuo A."/>
            <person name="Thoen E."/>
            <person name="Andreopoulos B."/>
            <person name="Lu D."/>
            <person name="Skrede I."/>
            <person name="Drula E."/>
            <person name="Henrissat B."/>
            <person name="Morin E."/>
            <person name="Kohler A."/>
            <person name="Barry K."/>
            <person name="LaButti K."/>
            <person name="Morin E."/>
            <person name="Salamov A."/>
            <person name="Lipzen A."/>
            <person name="Mereny Z."/>
            <person name="Hegedus B."/>
            <person name="Baldrian P."/>
            <person name="Stursova M."/>
            <person name="Weitz H."/>
            <person name="Taylor A."/>
            <person name="Grigoriev I.V."/>
            <person name="Nagy L.G."/>
            <person name="Martin F."/>
            <person name="Kauserud H."/>
        </authorList>
    </citation>
    <scope>NUCLEOTIDE SEQUENCE</scope>
    <source>
        <strain evidence="2">CBHHK002</strain>
    </source>
</reference>
<feature type="compositionally biased region" description="Basic and acidic residues" evidence="1">
    <location>
        <begin position="13"/>
        <end position="22"/>
    </location>
</feature>
<name>A0AAD7EEJ0_9AGAR</name>
<feature type="compositionally biased region" description="Gly residues" evidence="1">
    <location>
        <begin position="1"/>
        <end position="11"/>
    </location>
</feature>
<feature type="region of interest" description="Disordered" evidence="1">
    <location>
        <begin position="1"/>
        <end position="59"/>
    </location>
</feature>
<sequence>MREGTACGGAEQGDLHAAREARSTPFHLPPRARRSTDGSTTRPSLPASPPSRQLPAPRVHRVPLLFSSSSRIGCTKFTPSRALWNSHESPPSPSRHRAIMRLRVQAALHPIWSVLALHQGCGDAGGRHATASPFAPRSRLVFVLGSFRRQRYTYGCVSCARGGRWGWGGLRAARAGVGFARGRSGRGGHVAALTWIIASAHPTTRGCGRARP</sequence>
<dbReference type="EMBL" id="JARIHO010000058">
    <property type="protein sequence ID" value="KAJ7318382.1"/>
    <property type="molecule type" value="Genomic_DNA"/>
</dbReference>
<evidence type="ECO:0000256" key="1">
    <source>
        <dbReference type="SAM" id="MobiDB-lite"/>
    </source>
</evidence>
<gene>
    <name evidence="2" type="ORF">DFH08DRAFT_399122</name>
</gene>
<evidence type="ECO:0000313" key="3">
    <source>
        <dbReference type="Proteomes" id="UP001218218"/>
    </source>
</evidence>
<accession>A0AAD7EEJ0</accession>
<proteinExistence type="predicted"/>
<dbReference type="Proteomes" id="UP001218218">
    <property type="component" value="Unassembled WGS sequence"/>
</dbReference>
<dbReference type="AlphaFoldDB" id="A0AAD7EEJ0"/>
<evidence type="ECO:0000313" key="2">
    <source>
        <dbReference type="EMBL" id="KAJ7318382.1"/>
    </source>
</evidence>
<protein>
    <submittedName>
        <fullName evidence="2">Uncharacterized protein</fullName>
    </submittedName>
</protein>
<comment type="caution">
    <text evidence="2">The sequence shown here is derived from an EMBL/GenBank/DDBJ whole genome shotgun (WGS) entry which is preliminary data.</text>
</comment>